<dbReference type="Pfam" id="PF01121">
    <property type="entry name" value="CoaE"/>
    <property type="match status" value="1"/>
</dbReference>
<accession>A0A8J7H7V5</accession>
<evidence type="ECO:0000256" key="1">
    <source>
        <dbReference type="ARBA" id="ARBA00022741"/>
    </source>
</evidence>
<dbReference type="InterPro" id="IPR001977">
    <property type="entry name" value="Depp_CoAkinase"/>
</dbReference>
<dbReference type="InterPro" id="IPR027417">
    <property type="entry name" value="P-loop_NTPase"/>
</dbReference>
<comment type="similarity">
    <text evidence="3">Belongs to the CoaE family.</text>
</comment>
<reference evidence="5" key="1">
    <citation type="submission" date="2020-12" db="EMBL/GenBank/DDBJ databases">
        <title>M. sibirica DSM 26468T genome.</title>
        <authorList>
            <person name="Thieme N."/>
            <person name="Rettenmaier R."/>
            <person name="Zverlov V."/>
            <person name="Liebl W."/>
        </authorList>
    </citation>
    <scope>NUCLEOTIDE SEQUENCE</scope>
    <source>
        <strain evidence="5">DSM 26468</strain>
    </source>
</reference>
<dbReference type="SUPFAM" id="SSF52540">
    <property type="entry name" value="P-loop containing nucleoside triphosphate hydrolases"/>
    <property type="match status" value="1"/>
</dbReference>
<gene>
    <name evidence="3" type="primary">coaE</name>
    <name evidence="5" type="ORF">I5677_02465</name>
</gene>
<dbReference type="CDD" id="cd02022">
    <property type="entry name" value="DPCK"/>
    <property type="match status" value="1"/>
</dbReference>
<keyword evidence="1 3" id="KW-0547">Nucleotide-binding</keyword>
<dbReference type="RefSeq" id="WP_197659987.1">
    <property type="nucleotide sequence ID" value="NZ_JAEAGR010000002.1"/>
</dbReference>
<dbReference type="EMBL" id="JAEAGR010000002">
    <property type="protein sequence ID" value="MBH1939755.1"/>
    <property type="molecule type" value="Genomic_DNA"/>
</dbReference>
<comment type="function">
    <text evidence="3">Catalyzes the phosphorylation of the 3'-hydroxyl group of dephosphocoenzyme A to form coenzyme A.</text>
</comment>
<evidence type="ECO:0000313" key="5">
    <source>
        <dbReference type="EMBL" id="MBH1939755.1"/>
    </source>
</evidence>
<protein>
    <recommendedName>
        <fullName evidence="3 4">Dephospho-CoA kinase</fullName>
        <ecNumber evidence="3 4">2.7.1.24</ecNumber>
    </recommendedName>
    <alternativeName>
        <fullName evidence="3">Dephosphocoenzyme A kinase</fullName>
    </alternativeName>
</protein>
<keyword evidence="3 5" id="KW-0418">Kinase</keyword>
<dbReference type="UniPathway" id="UPA00241">
    <property type="reaction ID" value="UER00356"/>
</dbReference>
<comment type="caution">
    <text evidence="5">The sequence shown here is derived from an EMBL/GenBank/DDBJ whole genome shotgun (WGS) entry which is preliminary data.</text>
</comment>
<name>A0A8J7H7V5_9FIRM</name>
<dbReference type="GO" id="GO:0005737">
    <property type="term" value="C:cytoplasm"/>
    <property type="evidence" value="ECO:0007669"/>
    <property type="project" value="UniProtKB-SubCell"/>
</dbReference>
<comment type="subcellular location">
    <subcellularLocation>
        <location evidence="3">Cytoplasm</location>
    </subcellularLocation>
</comment>
<evidence type="ECO:0000256" key="2">
    <source>
        <dbReference type="ARBA" id="ARBA00022840"/>
    </source>
</evidence>
<comment type="catalytic activity">
    <reaction evidence="3">
        <text>3'-dephospho-CoA + ATP = ADP + CoA + H(+)</text>
        <dbReference type="Rhea" id="RHEA:18245"/>
        <dbReference type="ChEBI" id="CHEBI:15378"/>
        <dbReference type="ChEBI" id="CHEBI:30616"/>
        <dbReference type="ChEBI" id="CHEBI:57287"/>
        <dbReference type="ChEBI" id="CHEBI:57328"/>
        <dbReference type="ChEBI" id="CHEBI:456216"/>
        <dbReference type="EC" id="2.7.1.24"/>
    </reaction>
</comment>
<dbReference type="Proteomes" id="UP000623269">
    <property type="component" value="Unassembled WGS sequence"/>
</dbReference>
<evidence type="ECO:0000313" key="6">
    <source>
        <dbReference type="Proteomes" id="UP000623269"/>
    </source>
</evidence>
<comment type="pathway">
    <text evidence="3">Cofactor biosynthesis; coenzyme A biosynthesis; CoA from (R)-pantothenate: step 5/5.</text>
</comment>
<evidence type="ECO:0000256" key="3">
    <source>
        <dbReference type="HAMAP-Rule" id="MF_00376"/>
    </source>
</evidence>
<dbReference type="PANTHER" id="PTHR10695:SF46">
    <property type="entry name" value="BIFUNCTIONAL COENZYME A SYNTHASE-RELATED"/>
    <property type="match status" value="1"/>
</dbReference>
<dbReference type="NCBIfam" id="TIGR00152">
    <property type="entry name" value="dephospho-CoA kinase"/>
    <property type="match status" value="1"/>
</dbReference>
<dbReference type="GO" id="GO:0004140">
    <property type="term" value="F:dephospho-CoA kinase activity"/>
    <property type="evidence" value="ECO:0007669"/>
    <property type="project" value="UniProtKB-UniRule"/>
</dbReference>
<keyword evidence="3 5" id="KW-0808">Transferase</keyword>
<dbReference type="GO" id="GO:0015937">
    <property type="term" value="P:coenzyme A biosynthetic process"/>
    <property type="evidence" value="ECO:0007669"/>
    <property type="project" value="UniProtKB-UniRule"/>
</dbReference>
<dbReference type="GO" id="GO:0005524">
    <property type="term" value="F:ATP binding"/>
    <property type="evidence" value="ECO:0007669"/>
    <property type="project" value="UniProtKB-UniRule"/>
</dbReference>
<dbReference type="PROSITE" id="PS51219">
    <property type="entry name" value="DPCK"/>
    <property type="match status" value="1"/>
</dbReference>
<keyword evidence="2 3" id="KW-0067">ATP-binding</keyword>
<keyword evidence="6" id="KW-1185">Reference proteome</keyword>
<keyword evidence="3" id="KW-0173">Coenzyme A biosynthesis</keyword>
<feature type="binding site" evidence="3">
    <location>
        <begin position="27"/>
        <end position="32"/>
    </location>
    <ligand>
        <name>ATP</name>
        <dbReference type="ChEBI" id="CHEBI:30616"/>
    </ligand>
</feature>
<keyword evidence="3" id="KW-0963">Cytoplasm</keyword>
<dbReference type="Gene3D" id="3.40.50.300">
    <property type="entry name" value="P-loop containing nucleotide triphosphate hydrolases"/>
    <property type="match status" value="1"/>
</dbReference>
<proteinExistence type="inferred from homology"/>
<dbReference type="HAMAP" id="MF_00376">
    <property type="entry name" value="Dephospho_CoA_kinase"/>
    <property type="match status" value="1"/>
</dbReference>
<sequence length="214" mass="24733">MIYDPAHSDKKENNNKMKIIGITGGIGSGKSLVAKLLEDKYNAYVINTDEIARKQMEPDGISYPGVVRYFGDEILQKDGKIDRVRLAQIVFADKDKLLKINELTHPLVLEEVQHKISEKRKEGTTDYFVIETALMIESGYDTACDEVWYVYAPEEDRRSRLKRDRNYTDDKIDAIFASQSKEEDFRRKFSKVVENDGSKENLEEQINRLIMSIQ</sequence>
<organism evidence="5 6">
    <name type="scientific">Mobilitalea sibirica</name>
    <dbReference type="NCBI Taxonomy" id="1462919"/>
    <lineage>
        <taxon>Bacteria</taxon>
        <taxon>Bacillati</taxon>
        <taxon>Bacillota</taxon>
        <taxon>Clostridia</taxon>
        <taxon>Lachnospirales</taxon>
        <taxon>Lachnospiraceae</taxon>
        <taxon>Mobilitalea</taxon>
    </lineage>
</organism>
<dbReference type="EC" id="2.7.1.24" evidence="3 4"/>
<dbReference type="AlphaFoldDB" id="A0A8J7H7V5"/>
<evidence type="ECO:0000256" key="4">
    <source>
        <dbReference type="NCBIfam" id="TIGR00152"/>
    </source>
</evidence>
<dbReference type="PANTHER" id="PTHR10695">
    <property type="entry name" value="DEPHOSPHO-COA KINASE-RELATED"/>
    <property type="match status" value="1"/>
</dbReference>